<feature type="domain" description="DUF4200" evidence="4">
    <location>
        <begin position="144"/>
        <end position="260"/>
    </location>
</feature>
<dbReference type="InterPro" id="IPR051147">
    <property type="entry name" value="CFAP_domain-containing"/>
</dbReference>
<keyword evidence="1 2" id="KW-0175">Coiled coil</keyword>
<protein>
    <submittedName>
        <fullName evidence="5">Cilia- and flagella-associated protein 100</fullName>
    </submittedName>
</protein>
<comment type="caution">
    <text evidence="5">The sequence shown here is derived from an EMBL/GenBank/DDBJ whole genome shotgun (WGS) entry which is preliminary data.</text>
</comment>
<accession>A0ABR2KKB7</accession>
<proteinExistence type="predicted"/>
<evidence type="ECO:0000256" key="1">
    <source>
        <dbReference type="ARBA" id="ARBA00023054"/>
    </source>
</evidence>
<feature type="coiled-coil region" evidence="2">
    <location>
        <begin position="158"/>
        <end position="245"/>
    </location>
</feature>
<name>A0ABR2KKB7_9EUKA</name>
<organism evidence="5 6">
    <name type="scientific">Tritrichomonas musculus</name>
    <dbReference type="NCBI Taxonomy" id="1915356"/>
    <lineage>
        <taxon>Eukaryota</taxon>
        <taxon>Metamonada</taxon>
        <taxon>Parabasalia</taxon>
        <taxon>Tritrichomonadida</taxon>
        <taxon>Tritrichomonadidae</taxon>
        <taxon>Tritrichomonas</taxon>
    </lineage>
</organism>
<reference evidence="5 6" key="1">
    <citation type="submission" date="2024-04" db="EMBL/GenBank/DDBJ databases">
        <title>Tritrichomonas musculus Genome.</title>
        <authorList>
            <person name="Alves-Ferreira E."/>
            <person name="Grigg M."/>
            <person name="Lorenzi H."/>
            <person name="Galac M."/>
        </authorList>
    </citation>
    <scope>NUCLEOTIDE SEQUENCE [LARGE SCALE GENOMIC DNA]</scope>
    <source>
        <strain evidence="5 6">EAF2021</strain>
    </source>
</reference>
<feature type="region of interest" description="Disordered" evidence="3">
    <location>
        <begin position="91"/>
        <end position="117"/>
    </location>
</feature>
<evidence type="ECO:0000256" key="2">
    <source>
        <dbReference type="SAM" id="Coils"/>
    </source>
</evidence>
<dbReference type="Pfam" id="PF13863">
    <property type="entry name" value="DUF4200"/>
    <property type="match status" value="1"/>
</dbReference>
<gene>
    <name evidence="5" type="ORF">M9Y10_028793</name>
</gene>
<keyword evidence="6" id="KW-1185">Reference proteome</keyword>
<feature type="coiled-coil region" evidence="2">
    <location>
        <begin position="402"/>
        <end position="431"/>
    </location>
</feature>
<dbReference type="EMBL" id="JAPFFF010000004">
    <property type="protein sequence ID" value="KAK8891580.1"/>
    <property type="molecule type" value="Genomic_DNA"/>
</dbReference>
<keyword evidence="5" id="KW-0969">Cilium</keyword>
<keyword evidence="5" id="KW-0966">Cell projection</keyword>
<dbReference type="InterPro" id="IPR025252">
    <property type="entry name" value="DUF4200"/>
</dbReference>
<evidence type="ECO:0000256" key="3">
    <source>
        <dbReference type="SAM" id="MobiDB-lite"/>
    </source>
</evidence>
<dbReference type="Proteomes" id="UP001470230">
    <property type="component" value="Unassembled WGS sequence"/>
</dbReference>
<sequence>MSQLSKRTPANAKRLGAAEPKPRPRTALKLNFDDYDIISDRSRRKNPYEVPREDEVFRIRDEEIVKKQKEQQRFTRQPLMYRNCPSALPNLQSKYASDDDSEPISHGKISSRNTKLNPHVPFSEYGGILPVGPEYKGKEQLNDFIEQKREIFLVQLLIDRKNKEIERINQQRKAENAVFNDQMSKIAETKNQYKMTINQLEADLQRHSKAAEVAIKNKAELQASLKAKKTKLLAVETEIAAHEEDVVRYRAYRDFLMKITANVDREKLQGNPQLILNELEYLENENLFLFEKCSELSNDKDSLFSSVNSEIARSIAESEKMSNTTEVLSKQTIPLVDPQPKLLNSPEVAEIDSELQKLTVYVRNAYADCFGKSTDISPLMMLHRLETELEALYKQSLQLPEKEIIEKQNAKEKERREKQRIEKQMQQILEQQAKNDAAIARSKMPVKKRTGRPLVERKVPVKVTRHVNKKNLDEEYQEKLLYGDLSD</sequence>
<keyword evidence="5" id="KW-0282">Flagellum</keyword>
<feature type="region of interest" description="Disordered" evidence="3">
    <location>
        <begin position="432"/>
        <end position="455"/>
    </location>
</feature>
<evidence type="ECO:0000313" key="5">
    <source>
        <dbReference type="EMBL" id="KAK8891580.1"/>
    </source>
</evidence>
<evidence type="ECO:0000259" key="4">
    <source>
        <dbReference type="Pfam" id="PF13863"/>
    </source>
</evidence>
<evidence type="ECO:0000313" key="6">
    <source>
        <dbReference type="Proteomes" id="UP001470230"/>
    </source>
</evidence>
<dbReference type="PANTHER" id="PTHR21683">
    <property type="entry name" value="COILED-COIL DOMAIN-CONTAINING PROTEIN 42 LIKE-2-LIKE-RELATED"/>
    <property type="match status" value="1"/>
</dbReference>
<feature type="region of interest" description="Disordered" evidence="3">
    <location>
        <begin position="1"/>
        <end position="28"/>
    </location>
</feature>
<dbReference type="PANTHER" id="PTHR21683:SF3">
    <property type="entry name" value="CILIA AND FLAGELLA ASSOCIATED PROTEIN 100"/>
    <property type="match status" value="1"/>
</dbReference>